<feature type="domain" description="HD-GYP" evidence="1">
    <location>
        <begin position="263"/>
        <end position="449"/>
    </location>
</feature>
<evidence type="ECO:0000259" key="1">
    <source>
        <dbReference type="PROSITE" id="PS51832"/>
    </source>
</evidence>
<protein>
    <submittedName>
        <fullName evidence="2">HD domain-containing phosphohydrolase</fullName>
    </submittedName>
</protein>
<sequence>MLHQPIAIPTASRAEVIAAFSHALDLTEGQPAGHCIRTCWIGMQVGRAIGLSDADLGDLYYALLLKDLGCSSNAARICELYEADDRAFKAGYKTVGTSLASTLHFVFSRTAKGGSLRQRARAIGNILLNGDAIAQDLIVSRCTRGADIARTLRFSDAVCDAIYHLDEHWNGSGRPGRLQGEAIPLLSRIALMAQVADVFHSHAGREAAADEVRRRSGDWFDPALVDAFLAVSASPTFWQVLSSPTIEGRVVRLAPHCSDRPLDGAYLDSIADAFGQVIDAKSPFTAGHSKRVGDLSARMATAFDMTADEVRWLRRAAVLHDVGKLGVSSAILEKPGGLDDREWAEMRDHATHTRAILGRIGAFSDLADIAAAHHERLDGCGYPLGLPGAAISRHTRIITTCDFYDALVSDRPYRGALPVDEALRIMSDASGTAIDPECLAVLKASVDRT</sequence>
<proteinExistence type="predicted"/>
<dbReference type="PROSITE" id="PS51832">
    <property type="entry name" value="HD_GYP"/>
    <property type="match status" value="1"/>
</dbReference>
<dbReference type="Proteomes" id="UP001382935">
    <property type="component" value="Chromosome"/>
</dbReference>
<dbReference type="CDD" id="cd00077">
    <property type="entry name" value="HDc"/>
    <property type="match status" value="1"/>
</dbReference>
<keyword evidence="3" id="KW-1185">Reference proteome</keyword>
<dbReference type="PANTHER" id="PTHR45228:SF5">
    <property type="entry name" value="CYCLIC DI-GMP PHOSPHODIESTERASE VC_1348-RELATED"/>
    <property type="match status" value="1"/>
</dbReference>
<dbReference type="Pfam" id="PF13487">
    <property type="entry name" value="HD_5"/>
    <property type="match status" value="2"/>
</dbReference>
<dbReference type="SUPFAM" id="SSF109604">
    <property type="entry name" value="HD-domain/PDEase-like"/>
    <property type="match status" value="2"/>
</dbReference>
<accession>A0ABZ2FYC6</accession>
<dbReference type="InterPro" id="IPR052020">
    <property type="entry name" value="Cyclic_di-GMP/3'3'-cGAMP_PDE"/>
</dbReference>
<dbReference type="RefSeq" id="WP_338501139.1">
    <property type="nucleotide sequence ID" value="NZ_CP145607.1"/>
</dbReference>
<evidence type="ECO:0000313" key="2">
    <source>
        <dbReference type="EMBL" id="WWM69224.1"/>
    </source>
</evidence>
<gene>
    <name evidence="2" type="ORF">V6R86_00530</name>
</gene>
<dbReference type="PANTHER" id="PTHR45228">
    <property type="entry name" value="CYCLIC DI-GMP PHOSPHODIESTERASE TM_0186-RELATED"/>
    <property type="match status" value="1"/>
</dbReference>
<name>A0ABZ2FYC6_9SPHN</name>
<organism evidence="2 3">
    <name type="scientific">Sphingomonas kaistensis</name>
    <dbReference type="NCBI Taxonomy" id="298708"/>
    <lineage>
        <taxon>Bacteria</taxon>
        <taxon>Pseudomonadati</taxon>
        <taxon>Pseudomonadota</taxon>
        <taxon>Alphaproteobacteria</taxon>
        <taxon>Sphingomonadales</taxon>
        <taxon>Sphingomonadaceae</taxon>
        <taxon>Sphingomonas</taxon>
    </lineage>
</organism>
<dbReference type="Gene3D" id="1.10.3210.10">
    <property type="entry name" value="Hypothetical protein af1432"/>
    <property type="match status" value="3"/>
</dbReference>
<reference evidence="2 3" key="1">
    <citation type="submission" date="2024-02" db="EMBL/GenBank/DDBJ databases">
        <title>Full genome sequence of Sphingomonas kaistensis.</title>
        <authorList>
            <person name="Poletto B.L."/>
            <person name="Silva G."/>
            <person name="Galante D."/>
            <person name="Campos K.R."/>
            <person name="Santos M.B.N."/>
            <person name="Sacchi C.T."/>
        </authorList>
    </citation>
    <scope>NUCLEOTIDE SEQUENCE [LARGE SCALE GENOMIC DNA]</scope>
    <source>
        <strain evidence="2 3">MA4R</strain>
    </source>
</reference>
<dbReference type="InterPro" id="IPR037522">
    <property type="entry name" value="HD_GYP_dom"/>
</dbReference>
<dbReference type="InterPro" id="IPR003607">
    <property type="entry name" value="HD/PDEase_dom"/>
</dbReference>
<dbReference type="SMART" id="SM00471">
    <property type="entry name" value="HDc"/>
    <property type="match status" value="1"/>
</dbReference>
<dbReference type="EMBL" id="CP145607">
    <property type="protein sequence ID" value="WWM69224.1"/>
    <property type="molecule type" value="Genomic_DNA"/>
</dbReference>
<evidence type="ECO:0000313" key="3">
    <source>
        <dbReference type="Proteomes" id="UP001382935"/>
    </source>
</evidence>